<reference evidence="5 6" key="1">
    <citation type="submission" date="2020-08" db="EMBL/GenBank/DDBJ databases">
        <title>Cohnella phylogeny.</title>
        <authorList>
            <person name="Dunlap C."/>
        </authorList>
    </citation>
    <scope>NUCLEOTIDE SEQUENCE [LARGE SCALE GENOMIC DNA]</scope>
    <source>
        <strain evidence="5 6">DSM 103658</strain>
    </source>
</reference>
<dbReference type="InterPro" id="IPR001279">
    <property type="entry name" value="Metallo-B-lactamas"/>
</dbReference>
<dbReference type="SUPFAM" id="SSF56281">
    <property type="entry name" value="Metallo-hydrolase/oxidoreductase"/>
    <property type="match status" value="1"/>
</dbReference>
<dbReference type="InterPro" id="IPR050662">
    <property type="entry name" value="Sec-metab_biosynth-thioest"/>
</dbReference>
<dbReference type="Gene3D" id="3.60.15.10">
    <property type="entry name" value="Ribonuclease Z/Hydroxyacylglutathione hydrolase-like"/>
    <property type="match status" value="1"/>
</dbReference>
<dbReference type="SMART" id="SM00849">
    <property type="entry name" value="Lactamase_B"/>
    <property type="match status" value="1"/>
</dbReference>
<dbReference type="Pfam" id="PF00753">
    <property type="entry name" value="Lactamase_B"/>
    <property type="match status" value="1"/>
</dbReference>
<evidence type="ECO:0000256" key="3">
    <source>
        <dbReference type="ARBA" id="ARBA00048505"/>
    </source>
</evidence>
<evidence type="ECO:0000256" key="1">
    <source>
        <dbReference type="ARBA" id="ARBA00034221"/>
    </source>
</evidence>
<dbReference type="InterPro" id="IPR036866">
    <property type="entry name" value="RibonucZ/Hydroxyglut_hydro"/>
</dbReference>
<dbReference type="GO" id="GO:0016787">
    <property type="term" value="F:hydrolase activity"/>
    <property type="evidence" value="ECO:0007669"/>
    <property type="project" value="UniProtKB-KW"/>
</dbReference>
<dbReference type="InterPro" id="IPR048933">
    <property type="entry name" value="B_lactamase-like_C"/>
</dbReference>
<keyword evidence="5" id="KW-0378">Hydrolase</keyword>
<comment type="function">
    <text evidence="2">Counteracts the endogenous Pycsar antiviral defense system. Phosphodiesterase that enables metal-dependent hydrolysis of host cyclic nucleotide Pycsar defense signals such as cCMP and cUMP.</text>
</comment>
<dbReference type="RefSeq" id="WP_185178840.1">
    <property type="nucleotide sequence ID" value="NZ_CBCSEP010000005.1"/>
</dbReference>
<dbReference type="AlphaFoldDB" id="A0A841T8C4"/>
<organism evidence="5 6">
    <name type="scientific">Cohnella lubricantis</name>
    <dbReference type="NCBI Taxonomy" id="2163172"/>
    <lineage>
        <taxon>Bacteria</taxon>
        <taxon>Bacillati</taxon>
        <taxon>Bacillota</taxon>
        <taxon>Bacilli</taxon>
        <taxon>Bacillales</taxon>
        <taxon>Paenibacillaceae</taxon>
        <taxon>Cohnella</taxon>
    </lineage>
</organism>
<dbReference type="PANTHER" id="PTHR23131">
    <property type="entry name" value="ENDORIBONUCLEASE LACTB2"/>
    <property type="match status" value="1"/>
</dbReference>
<dbReference type="EMBL" id="JACJVN010000033">
    <property type="protein sequence ID" value="MBB6677564.1"/>
    <property type="molecule type" value="Genomic_DNA"/>
</dbReference>
<evidence type="ECO:0000259" key="4">
    <source>
        <dbReference type="SMART" id="SM00849"/>
    </source>
</evidence>
<comment type="catalytic activity">
    <reaction evidence="1">
        <text>3',5'-cyclic CMP + H2O = CMP + H(+)</text>
        <dbReference type="Rhea" id="RHEA:72675"/>
        <dbReference type="ChEBI" id="CHEBI:15377"/>
        <dbReference type="ChEBI" id="CHEBI:15378"/>
        <dbReference type="ChEBI" id="CHEBI:58003"/>
        <dbReference type="ChEBI" id="CHEBI:60377"/>
    </reaction>
    <physiologicalReaction direction="left-to-right" evidence="1">
        <dbReference type="Rhea" id="RHEA:72676"/>
    </physiologicalReaction>
</comment>
<dbReference type="Proteomes" id="UP000574133">
    <property type="component" value="Unassembled WGS sequence"/>
</dbReference>
<accession>A0A841T8C4</accession>
<sequence length="343" mass="38120">MREMESVTQHANGWIQLKVPLPFSLRWVNAYLLPESEGGWTVIDPGLRSKETEAFWEERLAELGMDWADCRKIVVTHYHPDHYGLAGWFQQRTGAPVYLSKITQDCAVRLWSEGETYSAQLLAAFQAHGLPDEQTDGMNAHMSGVFAQVLPHPKDVRFLPEPGERFAMAGAEWLLVGGSGHALGHISFYDPEREVILCGDQVLPQITPNIGWMPGSDPDPLGSYLSSLRAMLPLGEAYAYPGHRDPFAGLATRIGEILAHHERRLRRMEELLAEAGAMTAYQMCEKLFGTKVQGNPHNMRFAMAETIAHLVRMELEGTASRRAAQPSSPIGGRELIYFVAVGG</sequence>
<name>A0A841T8C4_9BACL</name>
<evidence type="ECO:0000313" key="6">
    <source>
        <dbReference type="Proteomes" id="UP000574133"/>
    </source>
</evidence>
<dbReference type="CDD" id="cd07725">
    <property type="entry name" value="TTHA1429-like_MBL-fold"/>
    <property type="match status" value="1"/>
</dbReference>
<feature type="domain" description="Metallo-beta-lactamase" evidence="4">
    <location>
        <begin position="27"/>
        <end position="243"/>
    </location>
</feature>
<keyword evidence="6" id="KW-1185">Reference proteome</keyword>
<dbReference type="InterPro" id="IPR036388">
    <property type="entry name" value="WH-like_DNA-bd_sf"/>
</dbReference>
<dbReference type="Pfam" id="PF21221">
    <property type="entry name" value="B_lactamase-like_C"/>
    <property type="match status" value="1"/>
</dbReference>
<protein>
    <submittedName>
        <fullName evidence="5">MBL fold metallo-hydrolase</fullName>
    </submittedName>
</protein>
<proteinExistence type="predicted"/>
<comment type="caution">
    <text evidence="5">The sequence shown here is derived from an EMBL/GenBank/DDBJ whole genome shotgun (WGS) entry which is preliminary data.</text>
</comment>
<evidence type="ECO:0000313" key="5">
    <source>
        <dbReference type="EMBL" id="MBB6677564.1"/>
    </source>
</evidence>
<comment type="catalytic activity">
    <reaction evidence="3">
        <text>3',5'-cyclic UMP + H2O = UMP + H(+)</text>
        <dbReference type="Rhea" id="RHEA:70575"/>
        <dbReference type="ChEBI" id="CHEBI:15377"/>
        <dbReference type="ChEBI" id="CHEBI:15378"/>
        <dbReference type="ChEBI" id="CHEBI:57865"/>
        <dbReference type="ChEBI" id="CHEBI:184387"/>
    </reaction>
    <physiologicalReaction direction="left-to-right" evidence="3">
        <dbReference type="Rhea" id="RHEA:70576"/>
    </physiologicalReaction>
</comment>
<gene>
    <name evidence="5" type="ORF">H4Q31_09520</name>
</gene>
<dbReference type="PANTHER" id="PTHR23131:SF4">
    <property type="entry name" value="METALLO-BETA-LACTAMASE SUPERFAMILY POTEIN"/>
    <property type="match status" value="1"/>
</dbReference>
<evidence type="ECO:0000256" key="2">
    <source>
        <dbReference type="ARBA" id="ARBA00034301"/>
    </source>
</evidence>
<dbReference type="Gene3D" id="1.10.10.10">
    <property type="entry name" value="Winged helix-like DNA-binding domain superfamily/Winged helix DNA-binding domain"/>
    <property type="match status" value="1"/>
</dbReference>